<dbReference type="PANTHER" id="PTHR16305:SF35">
    <property type="entry name" value="TRANSCRIPTIONAL ACTIVATOR DOMAIN"/>
    <property type="match status" value="1"/>
</dbReference>
<dbReference type="SUPFAM" id="SSF46894">
    <property type="entry name" value="C-terminal effector domain of the bipartite response regulators"/>
    <property type="match status" value="1"/>
</dbReference>
<accession>A0A521FKI8</accession>
<dbReference type="GO" id="GO:0005524">
    <property type="term" value="F:ATP binding"/>
    <property type="evidence" value="ECO:0007669"/>
    <property type="project" value="UniProtKB-KW"/>
</dbReference>
<dbReference type="GO" id="GO:0005737">
    <property type="term" value="C:cytoplasm"/>
    <property type="evidence" value="ECO:0007669"/>
    <property type="project" value="TreeGrafter"/>
</dbReference>
<dbReference type="Proteomes" id="UP000317484">
    <property type="component" value="Unassembled WGS sequence"/>
</dbReference>
<dbReference type="Pfam" id="PF00196">
    <property type="entry name" value="GerE"/>
    <property type="match status" value="1"/>
</dbReference>
<dbReference type="InterPro" id="IPR027417">
    <property type="entry name" value="P-loop_NTPase"/>
</dbReference>
<reference evidence="5 6" key="1">
    <citation type="submission" date="2017-05" db="EMBL/GenBank/DDBJ databases">
        <authorList>
            <person name="Varghese N."/>
            <person name="Submissions S."/>
        </authorList>
    </citation>
    <scope>NUCLEOTIDE SEQUENCE [LARGE SCALE GENOMIC DNA]</scope>
    <source>
        <strain evidence="5 6">DSM 46834</strain>
    </source>
</reference>
<keyword evidence="6" id="KW-1185">Reference proteome</keyword>
<dbReference type="EMBL" id="FXTJ01000010">
    <property type="protein sequence ID" value="SMO96646.1"/>
    <property type="molecule type" value="Genomic_DNA"/>
</dbReference>
<dbReference type="RefSeq" id="WP_142460302.1">
    <property type="nucleotide sequence ID" value="NZ_FXTJ01000010.1"/>
</dbReference>
<protein>
    <submittedName>
        <fullName evidence="5">Regulatory protein, luxR family</fullName>
    </submittedName>
</protein>
<evidence type="ECO:0000259" key="4">
    <source>
        <dbReference type="PROSITE" id="PS50043"/>
    </source>
</evidence>
<dbReference type="SUPFAM" id="SSF52540">
    <property type="entry name" value="P-loop containing nucleoside triphosphate hydrolases"/>
    <property type="match status" value="1"/>
</dbReference>
<dbReference type="InterPro" id="IPR041664">
    <property type="entry name" value="AAA_16"/>
</dbReference>
<feature type="domain" description="HTH luxR-type" evidence="4">
    <location>
        <begin position="866"/>
        <end position="931"/>
    </location>
</feature>
<proteinExistence type="predicted"/>
<evidence type="ECO:0000256" key="1">
    <source>
        <dbReference type="ARBA" id="ARBA00022741"/>
    </source>
</evidence>
<sequence length="949" mass="99660">MDDVRSPARAPDRVPDRAPDLVGRTADFDRVRAFLDRAAGDGAALLLAGGPGVGKSVLLEEACRTAAERGVRVLRASGVEFEAEVSFAGLNQLFLPLHDRLAELPDLHRDALTVALGVGSGPPAGRLVVSAAALALLRLATASGPLLVAVDDLQWLDRSSARVLGFVARRLEGSCIGLLGAVRSESDSFLLHAGLPRHDVPPLGEPDAADLLRSRFPALAPGVRRRVVSAAQGNPLALLELPGSMTEAQRLADEPLPRSLSLSTRLQELFADRVRGLPPDTRRLLLLTALDGTGDLRPLRAAASGDGWLDGLAPAERAGVVHLDTAADRVAFRHPLIGAAAVALATSGERRRAHAVLADLLTDDPERRAWHLAEAVAGPDEPTAALLEVAASLALHKGDAVRAVRALLRAADLSPRGADRARRLAEAAYVGADAAGRLSSVPDLLGEARRADPDTGGSLATAVAAAHHLLNGEGDVETAHLVLVRGIEDALRRGPAGGAVEEALHTLMLVCHFGGREEPWRAFEAALARLGPGVPPLLAVSARVYGDPAGAPAADLERLEGLLATVDEEVDPVRIVRTAIAAFYVDRLAACRGALWRVVRDGRDGGAAASAVNALMMLCHDAFRDGRWEEAVRTAEEGIAWSERLGYRLIALPGLYCLALVAAARGDDEATRSLTEEMETWAAPRGVTMLGHFAARARALAALGRGDYADALRLGTSITPAGRLAPHVPVALWTARDLVEAAVRTGHTAEAAAHVAAVRRSPVVRHSPRLALLAAGAAALAAPGEEAGVLHREALASRGAASFPFERARLQLSYGEHLRRTRATSEARLQLTAALETFERLGARPWADRTAVELHASGFPAGPPSGDRDWSTLTPQEHEIASLAASGLSNKQIGTRLFLSPRTVSGHLYRVFPKLGITTRAALRDALGSAPPPAGGTSRMADGAGRPSP</sequence>
<dbReference type="PROSITE" id="PS50043">
    <property type="entry name" value="HTH_LUXR_2"/>
    <property type="match status" value="1"/>
</dbReference>
<dbReference type="PANTHER" id="PTHR16305">
    <property type="entry name" value="TESTICULAR SOLUBLE ADENYLYL CYCLASE"/>
    <property type="match status" value="1"/>
</dbReference>
<dbReference type="GO" id="GO:0004016">
    <property type="term" value="F:adenylate cyclase activity"/>
    <property type="evidence" value="ECO:0007669"/>
    <property type="project" value="TreeGrafter"/>
</dbReference>
<dbReference type="InterPro" id="IPR000792">
    <property type="entry name" value="Tscrpt_reg_LuxR_C"/>
</dbReference>
<dbReference type="PRINTS" id="PR00038">
    <property type="entry name" value="HTHLUXR"/>
</dbReference>
<evidence type="ECO:0000256" key="2">
    <source>
        <dbReference type="ARBA" id="ARBA00022840"/>
    </source>
</evidence>
<evidence type="ECO:0000256" key="3">
    <source>
        <dbReference type="SAM" id="MobiDB-lite"/>
    </source>
</evidence>
<dbReference type="InterPro" id="IPR036388">
    <property type="entry name" value="WH-like_DNA-bd_sf"/>
</dbReference>
<dbReference type="GO" id="GO:0006355">
    <property type="term" value="P:regulation of DNA-templated transcription"/>
    <property type="evidence" value="ECO:0007669"/>
    <property type="project" value="InterPro"/>
</dbReference>
<dbReference type="SMART" id="SM00421">
    <property type="entry name" value="HTH_LUXR"/>
    <property type="match status" value="1"/>
</dbReference>
<gene>
    <name evidence="5" type="ORF">SAMN06273567_11048</name>
</gene>
<dbReference type="AlphaFoldDB" id="A0A521FKI8"/>
<dbReference type="Gene3D" id="3.40.50.300">
    <property type="entry name" value="P-loop containing nucleotide triphosphate hydrolases"/>
    <property type="match status" value="1"/>
</dbReference>
<dbReference type="CDD" id="cd06170">
    <property type="entry name" value="LuxR_C_like"/>
    <property type="match status" value="1"/>
</dbReference>
<dbReference type="GO" id="GO:0003677">
    <property type="term" value="F:DNA binding"/>
    <property type="evidence" value="ECO:0007669"/>
    <property type="project" value="InterPro"/>
</dbReference>
<name>A0A521FKI8_9ACTN</name>
<feature type="region of interest" description="Disordered" evidence="3">
    <location>
        <begin position="926"/>
        <end position="949"/>
    </location>
</feature>
<keyword evidence="1" id="KW-0547">Nucleotide-binding</keyword>
<keyword evidence="2" id="KW-0067">ATP-binding</keyword>
<organism evidence="5 6">
    <name type="scientific">Geodermatophilus aquaeductus</name>
    <dbReference type="NCBI Taxonomy" id="1564161"/>
    <lineage>
        <taxon>Bacteria</taxon>
        <taxon>Bacillati</taxon>
        <taxon>Actinomycetota</taxon>
        <taxon>Actinomycetes</taxon>
        <taxon>Geodermatophilales</taxon>
        <taxon>Geodermatophilaceae</taxon>
        <taxon>Geodermatophilus</taxon>
    </lineage>
</organism>
<dbReference type="PROSITE" id="PS00622">
    <property type="entry name" value="HTH_LUXR_1"/>
    <property type="match status" value="1"/>
</dbReference>
<evidence type="ECO:0000313" key="5">
    <source>
        <dbReference type="EMBL" id="SMO96646.1"/>
    </source>
</evidence>
<dbReference type="Gene3D" id="1.10.10.10">
    <property type="entry name" value="Winged helix-like DNA-binding domain superfamily/Winged helix DNA-binding domain"/>
    <property type="match status" value="1"/>
</dbReference>
<dbReference type="Pfam" id="PF13191">
    <property type="entry name" value="AAA_16"/>
    <property type="match status" value="1"/>
</dbReference>
<dbReference type="InterPro" id="IPR016032">
    <property type="entry name" value="Sig_transdc_resp-reg_C-effctor"/>
</dbReference>
<evidence type="ECO:0000313" key="6">
    <source>
        <dbReference type="Proteomes" id="UP000317484"/>
    </source>
</evidence>